<accession>A0A848MC29</accession>
<gene>
    <name evidence="1" type="ORF">HII30_18205</name>
</gene>
<sequence length="148" mass="17003">MLVTIGCSKSDESADLTFQLNETEQKAYDSLKQQLDDNALQNLDPMSVAKLYVTARYEAEHDIAYFLYTQREDHVAWTKTEDQQIPEKDRGTKEDIAAKFNHIENGHFVETSNYQGHIEYDAEPGETSGFQMIKDESGIWKVSFMPLQ</sequence>
<dbReference type="Proteomes" id="UP000565468">
    <property type="component" value="Unassembled WGS sequence"/>
</dbReference>
<protein>
    <submittedName>
        <fullName evidence="1">RNA polymerase subunit sigma</fullName>
    </submittedName>
</protein>
<reference evidence="1 2" key="1">
    <citation type="submission" date="2020-04" db="EMBL/GenBank/DDBJ databases">
        <title>Paenibacillus algicola sp. nov., a novel marine bacterium producing alginate lyase.</title>
        <authorList>
            <person name="Huang H."/>
        </authorList>
    </citation>
    <scope>NUCLEOTIDE SEQUENCE [LARGE SCALE GENOMIC DNA]</scope>
    <source>
        <strain evidence="1 2">L7-75</strain>
    </source>
</reference>
<comment type="caution">
    <text evidence="1">The sequence shown here is derived from an EMBL/GenBank/DDBJ whole genome shotgun (WGS) entry which is preliminary data.</text>
</comment>
<keyword evidence="2" id="KW-1185">Reference proteome</keyword>
<dbReference type="AlphaFoldDB" id="A0A848MC29"/>
<dbReference type="EMBL" id="JABBPN010000021">
    <property type="protein sequence ID" value="NMO97700.1"/>
    <property type="molecule type" value="Genomic_DNA"/>
</dbReference>
<name>A0A848MC29_PAELE</name>
<evidence type="ECO:0000313" key="1">
    <source>
        <dbReference type="EMBL" id="NMO97700.1"/>
    </source>
</evidence>
<organism evidence="1 2">
    <name type="scientific">Paenibacillus lemnae</name>
    <dbReference type="NCBI Taxonomy" id="1330551"/>
    <lineage>
        <taxon>Bacteria</taxon>
        <taxon>Bacillati</taxon>
        <taxon>Bacillota</taxon>
        <taxon>Bacilli</taxon>
        <taxon>Bacillales</taxon>
        <taxon>Paenibacillaceae</taxon>
        <taxon>Paenibacillus</taxon>
    </lineage>
</organism>
<proteinExistence type="predicted"/>
<evidence type="ECO:0000313" key="2">
    <source>
        <dbReference type="Proteomes" id="UP000565468"/>
    </source>
</evidence>